<dbReference type="GO" id="GO:0003677">
    <property type="term" value="F:DNA binding"/>
    <property type="evidence" value="ECO:0007669"/>
    <property type="project" value="UniProtKB-KW"/>
</dbReference>
<sequence>MPENVTLISTIYAIEPVIVAVTHFSPSRIVLLREEDAPEEKIRSEEMIKTSFGSVLEIETRITSLYDVVRIARDVAGIIEEEAARGQRVVVNITGGRKPQAFGALFGAYARKDLVDKVVYVTEEDQTVVDLPLLDFGISETKRMILEAMNEGMRSVSDIALKIGISKGMTYNHIRELKAKGFISDDMRLTNAGKLAII</sequence>
<dbReference type="Pfam" id="PF01022">
    <property type="entry name" value="HTH_5"/>
    <property type="match status" value="1"/>
</dbReference>
<dbReference type="Pfam" id="PF19810">
    <property type="entry name" value="HFX_2341_N"/>
    <property type="match status" value="1"/>
</dbReference>
<evidence type="ECO:0000259" key="2">
    <source>
        <dbReference type="Pfam" id="PF19810"/>
    </source>
</evidence>
<gene>
    <name evidence="3" type="ORF">ENG09_00345</name>
</gene>
<dbReference type="Gene3D" id="3.40.50.10770">
    <property type="entry name" value="Hypothetical protein VC1899 like domain (Restriction endonuclease-like)"/>
    <property type="match status" value="1"/>
</dbReference>
<dbReference type="InterPro" id="IPR036390">
    <property type="entry name" value="WH_DNA-bd_sf"/>
</dbReference>
<feature type="domain" description="HFX-2341-like N-terminal" evidence="2">
    <location>
        <begin position="8"/>
        <end position="116"/>
    </location>
</feature>
<comment type="caution">
    <text evidence="3">The sequence shown here is derived from an EMBL/GenBank/DDBJ whole genome shotgun (WGS) entry which is preliminary data.</text>
</comment>
<evidence type="ECO:0000313" key="3">
    <source>
        <dbReference type="EMBL" id="HDM35689.1"/>
    </source>
</evidence>
<dbReference type="SUPFAM" id="SSF46785">
    <property type="entry name" value="Winged helix' DNA-binding domain"/>
    <property type="match status" value="1"/>
</dbReference>
<name>A0A7C1B6G9_9EURY</name>
<dbReference type="Gene3D" id="1.10.10.10">
    <property type="entry name" value="Winged helix-like DNA-binding domain superfamily/Winged helix DNA-binding domain"/>
    <property type="match status" value="1"/>
</dbReference>
<accession>A0A7C1B6G9</accession>
<reference evidence="3" key="1">
    <citation type="journal article" date="2020" name="mSystems">
        <title>Genome- and Community-Level Interaction Insights into Carbon Utilization and Element Cycling Functions of Hydrothermarchaeota in Hydrothermal Sediment.</title>
        <authorList>
            <person name="Zhou Z."/>
            <person name="Liu Y."/>
            <person name="Xu W."/>
            <person name="Pan J."/>
            <person name="Luo Z.H."/>
            <person name="Li M."/>
        </authorList>
    </citation>
    <scope>NUCLEOTIDE SEQUENCE [LARGE SCALE GENOMIC DNA]</scope>
    <source>
        <strain evidence="3">HyVt-185</strain>
    </source>
</reference>
<evidence type="ECO:0000259" key="1">
    <source>
        <dbReference type="Pfam" id="PF01022"/>
    </source>
</evidence>
<dbReference type="AlphaFoldDB" id="A0A7C1B6G9"/>
<protein>
    <submittedName>
        <fullName evidence="3">CRISPR locus-related DNA-binding protein</fullName>
    </submittedName>
</protein>
<proteinExistence type="predicted"/>
<dbReference type="Proteomes" id="UP000885863">
    <property type="component" value="Unassembled WGS sequence"/>
</dbReference>
<dbReference type="InterPro" id="IPR011335">
    <property type="entry name" value="Restrct_endonuc-II-like"/>
</dbReference>
<feature type="domain" description="HTH arsR-type" evidence="1">
    <location>
        <begin position="139"/>
        <end position="184"/>
    </location>
</feature>
<organism evidence="3">
    <name type="scientific">Candidatus Syntropharchaeum butanivorans</name>
    <dbReference type="NCBI Taxonomy" id="1839936"/>
    <lineage>
        <taxon>Archaea</taxon>
        <taxon>Methanobacteriati</taxon>
        <taxon>Methanobacteriota</taxon>
        <taxon>Stenosarchaea group</taxon>
        <taxon>Methanomicrobia</taxon>
        <taxon>Methanosarcinales</taxon>
        <taxon>ANME-2 cluster</taxon>
        <taxon>Candidatus Syntropharchaeum</taxon>
    </lineage>
</organism>
<dbReference type="InterPro" id="IPR001845">
    <property type="entry name" value="HTH_ArsR_DNA-bd_dom"/>
</dbReference>
<keyword evidence="3" id="KW-0238">DNA-binding</keyword>
<dbReference type="EMBL" id="DQZR01000015">
    <property type="protein sequence ID" value="HDM35689.1"/>
    <property type="molecule type" value="Genomic_DNA"/>
</dbReference>
<dbReference type="InterPro" id="IPR036388">
    <property type="entry name" value="WH-like_DNA-bd_sf"/>
</dbReference>
<dbReference type="NCBIfam" id="TIGR01884">
    <property type="entry name" value="cas_HTH"/>
    <property type="match status" value="1"/>
</dbReference>
<dbReference type="InterPro" id="IPR046260">
    <property type="entry name" value="HFX_2341-like_N"/>
</dbReference>
<dbReference type="InterPro" id="IPR010163">
    <property type="entry name" value="Csa3"/>
</dbReference>
<dbReference type="SUPFAM" id="SSF52980">
    <property type="entry name" value="Restriction endonuclease-like"/>
    <property type="match status" value="1"/>
</dbReference>
<dbReference type="GO" id="GO:0003700">
    <property type="term" value="F:DNA-binding transcription factor activity"/>
    <property type="evidence" value="ECO:0007669"/>
    <property type="project" value="InterPro"/>
</dbReference>